<dbReference type="Proteomes" id="UP000752696">
    <property type="component" value="Unassembled WGS sequence"/>
</dbReference>
<evidence type="ECO:0000313" key="1">
    <source>
        <dbReference type="EMBL" id="CAD1477828.1"/>
    </source>
</evidence>
<reference evidence="1" key="1">
    <citation type="submission" date="2020-07" db="EMBL/GenBank/DDBJ databases">
        <authorList>
            <person name="Nazaruddin N."/>
        </authorList>
    </citation>
    <scope>NUCLEOTIDE SEQUENCE</scope>
</reference>
<feature type="non-terminal residue" evidence="1">
    <location>
        <position position="81"/>
    </location>
</feature>
<accession>A0A6V7HEY8</accession>
<dbReference type="AlphaFoldDB" id="A0A6V7HEY8"/>
<organism evidence="1 2">
    <name type="scientific">Heterotrigona itama</name>
    <dbReference type="NCBI Taxonomy" id="395501"/>
    <lineage>
        <taxon>Eukaryota</taxon>
        <taxon>Metazoa</taxon>
        <taxon>Ecdysozoa</taxon>
        <taxon>Arthropoda</taxon>
        <taxon>Hexapoda</taxon>
        <taxon>Insecta</taxon>
        <taxon>Pterygota</taxon>
        <taxon>Neoptera</taxon>
        <taxon>Endopterygota</taxon>
        <taxon>Hymenoptera</taxon>
        <taxon>Apocrita</taxon>
        <taxon>Aculeata</taxon>
        <taxon>Apoidea</taxon>
        <taxon>Anthophila</taxon>
        <taxon>Apidae</taxon>
        <taxon>Heterotrigona</taxon>
    </lineage>
</organism>
<feature type="non-terminal residue" evidence="1">
    <location>
        <position position="1"/>
    </location>
</feature>
<proteinExistence type="predicted"/>
<sequence length="81" mass="9407">TVIFNKVLCQEKNVKPLPAVQAYLSEGCLRFCVDRVALKDWPPILKSIAENRSLSKINVYSRCRCKRVREKVNTEEKLEKL</sequence>
<name>A0A6V7HEY8_9HYME</name>
<protein>
    <submittedName>
        <fullName evidence="1">Uncharacterized protein</fullName>
    </submittedName>
</protein>
<gene>
    <name evidence="1" type="ORF">MHI_LOCUS758615</name>
</gene>
<evidence type="ECO:0000313" key="2">
    <source>
        <dbReference type="Proteomes" id="UP000752696"/>
    </source>
</evidence>
<dbReference type="OrthoDB" id="78308at2759"/>
<keyword evidence="2" id="KW-1185">Reference proteome</keyword>
<dbReference type="EMBL" id="CAJDYZ010010301">
    <property type="protein sequence ID" value="CAD1477828.1"/>
    <property type="molecule type" value="Genomic_DNA"/>
</dbReference>
<comment type="caution">
    <text evidence="1">The sequence shown here is derived from an EMBL/GenBank/DDBJ whole genome shotgun (WGS) entry which is preliminary data.</text>
</comment>